<reference evidence="2" key="1">
    <citation type="submission" date="2020-05" db="EMBL/GenBank/DDBJ databases">
        <authorList>
            <person name="Chiriac C."/>
            <person name="Salcher M."/>
            <person name="Ghai R."/>
            <person name="Kavagutti S V."/>
        </authorList>
    </citation>
    <scope>NUCLEOTIDE SEQUENCE</scope>
</reference>
<name>A0A6J7HEE3_9ZZZZ</name>
<dbReference type="AlphaFoldDB" id="A0A6J7HEE3"/>
<evidence type="ECO:0000313" key="2">
    <source>
        <dbReference type="EMBL" id="CAB4919371.1"/>
    </source>
</evidence>
<proteinExistence type="predicted"/>
<sequence>MPAGPHRADPHAPGRPRARSVVRRGLAAAACTVAAFGASAAVAAPAHAYDITKFEAGTLTDPDVDTSYFQQAGGRPPFGVTDFTFATDAAGEPVGNTSTIRVDIPAGLTPDPLAVPTCTDAQLAAKACPVESQIGVQRLTIRGTIVPLGRQTVDVRIPLYNMVRLSGQVARFAFNPAQAPGSDLLMGDKDPIQIIGGVRSDDNGLFFTISDLPADPALVRSKLVFWGVPGDPSHDPERTQARTDIPAIPASTPILGPVAHQSTGGGASVAAKDVAFLSMPTSCAGVQTSRLATTSAAGDQRSTSYTTPVGVEGCGGVPFAPSTTLGPAQISRDSPTGLDVGLRVPQTRAAGSRATAHVRNVSLTLPEGSTISPSAANGLQTCSDAQFRRGSAGPVACPAASRVGSVTVGTPVLDAPLTGGLYLGDPLPGDRYRLFVSAEGPGFTVRLVGSVRPDPVTGRLTTVVENSPQLPFSTLDLHFDEGPRAVIATPQTCGTVQSAASLAPWSGTAPATPTSTQDVVGCSGFPFEPGFAVAASPQAGAFAPFSTTFTRPDGDRFLQKIAVGLPPGLVARIKGVARCSDAQVAAEACPESSRIGTASTLAGPGAAPYALNGPVYLTNAYGGGQFGFVTIIRAVAGPYDLGNVVVRQAVSIDPEDAHVTVTSDPLPQIKEGVQLRLRSLTFAVDRPGFARNPTSCGTRQVAADLGAPDGTIAKRSAPVTFTGCERERFAPTLKLAFTGRKEMRKGGHPGVEATASQADGQAGIRSTSVALPKSVALAAANAKGLCETQAALEDKCPAASIVGTASATTPILEKPLKGPVYFVKGQRTTATGKVVSTLPTLYLKLQGEATIHLRAVTAVNRDRLVTTFPAIPDAPLSQFKLSIAGGKNGIIEAVDAICGAKNVGSARFVGQNGKKAPTQAPRIGTACAKSPGLRVRSTRRAGRTVVVSGTIAKASKARVRVALRCGSTTRRASVVARKGRWSTKVALKGRCATAKTGRLGVSVRAQGKLGAQTVKTRTVKLG</sequence>
<gene>
    <name evidence="2" type="ORF">UFOPK3564_01742</name>
</gene>
<accession>A0A6J7HEE3</accession>
<protein>
    <submittedName>
        <fullName evidence="2">Unannotated protein</fullName>
    </submittedName>
</protein>
<feature type="compositionally biased region" description="Basic and acidic residues" evidence="1">
    <location>
        <begin position="1"/>
        <end position="12"/>
    </location>
</feature>
<evidence type="ECO:0000256" key="1">
    <source>
        <dbReference type="SAM" id="MobiDB-lite"/>
    </source>
</evidence>
<organism evidence="2">
    <name type="scientific">freshwater metagenome</name>
    <dbReference type="NCBI Taxonomy" id="449393"/>
    <lineage>
        <taxon>unclassified sequences</taxon>
        <taxon>metagenomes</taxon>
        <taxon>ecological metagenomes</taxon>
    </lineage>
</organism>
<feature type="region of interest" description="Disordered" evidence="1">
    <location>
        <begin position="1"/>
        <end position="20"/>
    </location>
</feature>
<dbReference type="EMBL" id="CAFBMK010000097">
    <property type="protein sequence ID" value="CAB4919371.1"/>
    <property type="molecule type" value="Genomic_DNA"/>
</dbReference>